<name>A0ABT2X4Q8_9RHOB</name>
<feature type="domain" description="Methyltransferase type 11" evidence="1">
    <location>
        <begin position="87"/>
        <end position="181"/>
    </location>
</feature>
<dbReference type="RefSeq" id="WP_263336858.1">
    <property type="nucleotide sequence ID" value="NZ_JAOVQO010000011.1"/>
</dbReference>
<gene>
    <name evidence="2" type="ORF">OEZ60_13030</name>
</gene>
<dbReference type="Proteomes" id="UP001209535">
    <property type="component" value="Unassembled WGS sequence"/>
</dbReference>
<organism evidence="2 3">
    <name type="scientific">Albidovulum salinarum</name>
    <dbReference type="NCBI Taxonomy" id="2984153"/>
    <lineage>
        <taxon>Bacteria</taxon>
        <taxon>Pseudomonadati</taxon>
        <taxon>Pseudomonadota</taxon>
        <taxon>Alphaproteobacteria</taxon>
        <taxon>Rhodobacterales</taxon>
        <taxon>Paracoccaceae</taxon>
        <taxon>Albidovulum</taxon>
    </lineage>
</organism>
<keyword evidence="2" id="KW-0489">Methyltransferase</keyword>
<keyword evidence="3" id="KW-1185">Reference proteome</keyword>
<dbReference type="GO" id="GO:0008168">
    <property type="term" value="F:methyltransferase activity"/>
    <property type="evidence" value="ECO:0007669"/>
    <property type="project" value="UniProtKB-KW"/>
</dbReference>
<dbReference type="CDD" id="cd02440">
    <property type="entry name" value="AdoMet_MTases"/>
    <property type="match status" value="1"/>
</dbReference>
<dbReference type="PANTHER" id="PTHR42912">
    <property type="entry name" value="METHYLTRANSFERASE"/>
    <property type="match status" value="1"/>
</dbReference>
<dbReference type="InterPro" id="IPR013216">
    <property type="entry name" value="Methyltransf_11"/>
</dbReference>
<dbReference type="InterPro" id="IPR050508">
    <property type="entry name" value="Methyltransf_Superfamily"/>
</dbReference>
<comment type="caution">
    <text evidence="2">The sequence shown here is derived from an EMBL/GenBank/DDBJ whole genome shotgun (WGS) entry which is preliminary data.</text>
</comment>
<dbReference type="EMBL" id="JAOVQO010000011">
    <property type="protein sequence ID" value="MCU9848928.1"/>
    <property type="molecule type" value="Genomic_DNA"/>
</dbReference>
<proteinExistence type="predicted"/>
<reference evidence="2 3" key="1">
    <citation type="submission" date="2022-10" db="EMBL/GenBank/DDBJ databases">
        <title>Defluviimonas sp. nov., isolated from ocean surface sediments.</title>
        <authorList>
            <person name="He W."/>
            <person name="Wang L."/>
            <person name="Zhang D.-F."/>
        </authorList>
    </citation>
    <scope>NUCLEOTIDE SEQUENCE [LARGE SCALE GENOMIC DNA]</scope>
    <source>
        <strain evidence="2 3">WL0024</strain>
    </source>
</reference>
<dbReference type="InterPro" id="IPR029063">
    <property type="entry name" value="SAM-dependent_MTases_sf"/>
</dbReference>
<evidence type="ECO:0000259" key="1">
    <source>
        <dbReference type="Pfam" id="PF08241"/>
    </source>
</evidence>
<evidence type="ECO:0000313" key="2">
    <source>
        <dbReference type="EMBL" id="MCU9848928.1"/>
    </source>
</evidence>
<keyword evidence="2" id="KW-0808">Transferase</keyword>
<protein>
    <submittedName>
        <fullName evidence="2">Class I SAM-dependent methyltransferase</fullName>
    </submittedName>
</protein>
<dbReference type="GO" id="GO:0032259">
    <property type="term" value="P:methylation"/>
    <property type="evidence" value="ECO:0007669"/>
    <property type="project" value="UniProtKB-KW"/>
</dbReference>
<dbReference type="Pfam" id="PF08241">
    <property type="entry name" value="Methyltransf_11"/>
    <property type="match status" value="1"/>
</dbReference>
<accession>A0ABT2X4Q8</accession>
<dbReference type="SUPFAM" id="SSF53335">
    <property type="entry name" value="S-adenosyl-L-methionine-dependent methyltransferases"/>
    <property type="match status" value="1"/>
</dbReference>
<evidence type="ECO:0000313" key="3">
    <source>
        <dbReference type="Proteomes" id="UP001209535"/>
    </source>
</evidence>
<dbReference type="Gene3D" id="3.40.50.150">
    <property type="entry name" value="Vaccinia Virus protein VP39"/>
    <property type="match status" value="1"/>
</dbReference>
<sequence>MKRLPLMAGSFSFWCTVGSGLAAGETASDGEDGHVCAEMARMSIKTHDYEKHAGAFADLEMQGTQYLAFRDIPTLIGEHAGSVASVLDYGCGAGRSTRFLKRLGYDAIGVDISQDMLRQARSKDEAGQYYHVPSGRLPFGDFAFDLIFASYVFLEVSRIEEIENILKELKRVLKKDGIIILVTSSTEATEGNWVSLSYAFPENDKTLQSGDTVKLLIQGIDVVLYDYFWTEEDYIGAAERAGLGLAKLHKPLGSPDEGIEWRDETKMSPIAIYVLRTPSLM</sequence>